<dbReference type="AlphaFoldDB" id="A0AA37P0X4"/>
<feature type="compositionally biased region" description="Low complexity" evidence="1">
    <location>
        <begin position="47"/>
        <end position="61"/>
    </location>
</feature>
<dbReference type="GeneID" id="73325136"/>
<dbReference type="RefSeq" id="XP_049126503.1">
    <property type="nucleotide sequence ID" value="XM_049270546.1"/>
</dbReference>
<keyword evidence="3" id="KW-1185">Reference proteome</keyword>
<evidence type="ECO:0000313" key="3">
    <source>
        <dbReference type="Proteomes" id="UP001055115"/>
    </source>
</evidence>
<dbReference type="Proteomes" id="UP001055115">
    <property type="component" value="Unassembled WGS sequence"/>
</dbReference>
<dbReference type="EMBL" id="BQXU01000009">
    <property type="protein sequence ID" value="GKT44153.1"/>
    <property type="molecule type" value="Genomic_DNA"/>
</dbReference>
<evidence type="ECO:0000256" key="1">
    <source>
        <dbReference type="SAM" id="MobiDB-lite"/>
    </source>
</evidence>
<protein>
    <submittedName>
        <fullName evidence="2">Uncharacterized protein</fullName>
    </submittedName>
</protein>
<reference evidence="2 3" key="1">
    <citation type="submission" date="2022-03" db="EMBL/GenBank/DDBJ databases">
        <title>Genome data of Colletotrichum spp.</title>
        <authorList>
            <person name="Utami Y.D."/>
            <person name="Hiruma K."/>
        </authorList>
    </citation>
    <scope>NUCLEOTIDE SEQUENCE [LARGE SCALE GENOMIC DNA]</scope>
    <source>
        <strain evidence="2 3">MAFF 239500</strain>
    </source>
</reference>
<evidence type="ECO:0000313" key="2">
    <source>
        <dbReference type="EMBL" id="GKT44153.1"/>
    </source>
</evidence>
<proteinExistence type="predicted"/>
<comment type="caution">
    <text evidence="2">The sequence shown here is derived from an EMBL/GenBank/DDBJ whole genome shotgun (WGS) entry which is preliminary data.</text>
</comment>
<feature type="region of interest" description="Disordered" evidence="1">
    <location>
        <begin position="26"/>
        <end position="61"/>
    </location>
</feature>
<gene>
    <name evidence="2" type="ORF">ColSpa_04334</name>
</gene>
<accession>A0AA37P0X4</accession>
<name>A0AA37P0X4_9PEZI</name>
<sequence>MGAWNATPTAATSAATSFVSFSERSELTENDNAHGITTHEAATTKRCGSSGPSSSNPCGLG</sequence>
<organism evidence="2 3">
    <name type="scientific">Colletotrichum spaethianum</name>
    <dbReference type="NCBI Taxonomy" id="700344"/>
    <lineage>
        <taxon>Eukaryota</taxon>
        <taxon>Fungi</taxon>
        <taxon>Dikarya</taxon>
        <taxon>Ascomycota</taxon>
        <taxon>Pezizomycotina</taxon>
        <taxon>Sordariomycetes</taxon>
        <taxon>Hypocreomycetidae</taxon>
        <taxon>Glomerellales</taxon>
        <taxon>Glomerellaceae</taxon>
        <taxon>Colletotrichum</taxon>
        <taxon>Colletotrichum spaethianum species complex</taxon>
    </lineage>
</organism>